<comment type="similarity">
    <text evidence="5">Belongs to the FAD-dependent glycerol-3-phosphate dehydrogenase family.</text>
</comment>
<dbReference type="EC" id="1.1.5.3" evidence="1 5"/>
<dbReference type="InterPro" id="IPR000447">
    <property type="entry name" value="G3P_DH_FAD-dep"/>
</dbReference>
<comment type="cofactor">
    <cofactor evidence="5">
        <name>FAD</name>
        <dbReference type="ChEBI" id="CHEBI:57692"/>
    </cofactor>
</comment>
<dbReference type="EMBL" id="UYSL01002257">
    <property type="protein sequence ID" value="VDL65742.1"/>
    <property type="molecule type" value="Genomic_DNA"/>
</dbReference>
<dbReference type="WBParaSite" id="NBR_0000215201-mRNA-1">
    <property type="protein sequence ID" value="NBR_0000215201-mRNA-1"/>
    <property type="gene ID" value="NBR_0000215201"/>
</dbReference>
<proteinExistence type="inferred from homology"/>
<dbReference type="GO" id="GO:0006072">
    <property type="term" value="P:glycerol-3-phosphate metabolic process"/>
    <property type="evidence" value="ECO:0007669"/>
    <property type="project" value="UniProtKB-UniRule"/>
</dbReference>
<evidence type="ECO:0000313" key="8">
    <source>
        <dbReference type="WBParaSite" id="NBR_0000215201-mRNA-1"/>
    </source>
</evidence>
<dbReference type="AlphaFoldDB" id="A0A0N4XI00"/>
<dbReference type="PANTHER" id="PTHR11985">
    <property type="entry name" value="GLYCEROL-3-PHOSPHATE DEHYDROGENASE"/>
    <property type="match status" value="1"/>
</dbReference>
<protein>
    <recommendedName>
        <fullName evidence="1 5">Glycerol-3-phosphate dehydrogenase</fullName>
        <ecNumber evidence="1 5">1.1.5.3</ecNumber>
    </recommendedName>
</protein>
<dbReference type="PROSITE" id="PS00977">
    <property type="entry name" value="FAD_G3PDH_1"/>
    <property type="match status" value="1"/>
</dbReference>
<accession>A0A0N4XI00</accession>
<dbReference type="PANTHER" id="PTHR11985:SF15">
    <property type="entry name" value="GLYCEROL-3-PHOSPHATE DEHYDROGENASE, MITOCHONDRIAL"/>
    <property type="match status" value="1"/>
</dbReference>
<dbReference type="InterPro" id="IPR036188">
    <property type="entry name" value="FAD/NAD-bd_sf"/>
</dbReference>
<dbReference type="STRING" id="27835.A0A0N4XI00"/>
<sequence length="110" mass="11843">MFTSRLARAGAAVGLAAAGVYTLDVTNESRFRRQMKEYFRTAHADRLAELNRRPPSALPSRKEIVDSLKAGEEYDVLVIGGGATGAGVALDAQTRGEWLLTISNSESCLT</sequence>
<dbReference type="Gene3D" id="3.50.50.60">
    <property type="entry name" value="FAD/NAD(P)-binding domain"/>
    <property type="match status" value="1"/>
</dbReference>
<evidence type="ECO:0000256" key="2">
    <source>
        <dbReference type="ARBA" id="ARBA00022630"/>
    </source>
</evidence>
<keyword evidence="4 5" id="KW-0560">Oxidoreductase</keyword>
<evidence type="ECO:0000256" key="1">
    <source>
        <dbReference type="ARBA" id="ARBA00013029"/>
    </source>
</evidence>
<dbReference type="Proteomes" id="UP000271162">
    <property type="component" value="Unassembled WGS sequence"/>
</dbReference>
<gene>
    <name evidence="6" type="ORF">NBR_LOCUS2153</name>
</gene>
<dbReference type="SUPFAM" id="SSF51905">
    <property type="entry name" value="FAD/NAD(P)-binding domain"/>
    <property type="match status" value="1"/>
</dbReference>
<dbReference type="GO" id="GO:0005739">
    <property type="term" value="C:mitochondrion"/>
    <property type="evidence" value="ECO:0007669"/>
    <property type="project" value="TreeGrafter"/>
</dbReference>
<dbReference type="GO" id="GO:0004368">
    <property type="term" value="F:glycerol-3-phosphate dehydrogenase (quinone) activity"/>
    <property type="evidence" value="ECO:0007669"/>
    <property type="project" value="UniProtKB-EC"/>
</dbReference>
<reference evidence="6 7" key="2">
    <citation type="submission" date="2018-11" db="EMBL/GenBank/DDBJ databases">
        <authorList>
            <consortium name="Pathogen Informatics"/>
        </authorList>
    </citation>
    <scope>NUCLEOTIDE SEQUENCE [LARGE SCALE GENOMIC DNA]</scope>
</reference>
<evidence type="ECO:0000313" key="7">
    <source>
        <dbReference type="Proteomes" id="UP000271162"/>
    </source>
</evidence>
<comment type="catalytic activity">
    <reaction evidence="5">
        <text>a quinone + sn-glycerol 3-phosphate = dihydroxyacetone phosphate + a quinol</text>
        <dbReference type="Rhea" id="RHEA:18977"/>
        <dbReference type="ChEBI" id="CHEBI:24646"/>
        <dbReference type="ChEBI" id="CHEBI:57597"/>
        <dbReference type="ChEBI" id="CHEBI:57642"/>
        <dbReference type="ChEBI" id="CHEBI:132124"/>
        <dbReference type="EC" id="1.1.5.3"/>
    </reaction>
</comment>
<organism evidence="8">
    <name type="scientific">Nippostrongylus brasiliensis</name>
    <name type="common">Rat hookworm</name>
    <dbReference type="NCBI Taxonomy" id="27835"/>
    <lineage>
        <taxon>Eukaryota</taxon>
        <taxon>Metazoa</taxon>
        <taxon>Ecdysozoa</taxon>
        <taxon>Nematoda</taxon>
        <taxon>Chromadorea</taxon>
        <taxon>Rhabditida</taxon>
        <taxon>Rhabditina</taxon>
        <taxon>Rhabditomorpha</taxon>
        <taxon>Strongyloidea</taxon>
        <taxon>Heligmosomidae</taxon>
        <taxon>Nippostrongylus</taxon>
    </lineage>
</organism>
<reference evidence="8" key="1">
    <citation type="submission" date="2017-02" db="UniProtKB">
        <authorList>
            <consortium name="WormBaseParasite"/>
        </authorList>
    </citation>
    <scope>IDENTIFICATION</scope>
</reference>
<name>A0A0N4XI00_NIPBR</name>
<dbReference type="PRINTS" id="PR01001">
    <property type="entry name" value="FADG3PDH"/>
</dbReference>
<keyword evidence="3" id="KW-0274">FAD</keyword>
<evidence type="ECO:0000313" key="6">
    <source>
        <dbReference type="EMBL" id="VDL65742.1"/>
    </source>
</evidence>
<keyword evidence="7" id="KW-1185">Reference proteome</keyword>
<evidence type="ECO:0000256" key="3">
    <source>
        <dbReference type="ARBA" id="ARBA00022827"/>
    </source>
</evidence>
<evidence type="ECO:0000256" key="4">
    <source>
        <dbReference type="ARBA" id="ARBA00023002"/>
    </source>
</evidence>
<keyword evidence="2 5" id="KW-0285">Flavoprotein</keyword>
<evidence type="ECO:0000256" key="5">
    <source>
        <dbReference type="RuleBase" id="RU361217"/>
    </source>
</evidence>